<dbReference type="AlphaFoldDB" id="A0A1I1Y2T3"/>
<feature type="transmembrane region" description="Helical" evidence="1">
    <location>
        <begin position="42"/>
        <end position="64"/>
    </location>
</feature>
<name>A0A1I1Y2T3_9BACL</name>
<evidence type="ECO:0000313" key="2">
    <source>
        <dbReference type="EMBL" id="SFE12080.1"/>
    </source>
</evidence>
<organism evidence="2 3">
    <name type="scientific">Paenibacillus catalpae</name>
    <dbReference type="NCBI Taxonomy" id="1045775"/>
    <lineage>
        <taxon>Bacteria</taxon>
        <taxon>Bacillati</taxon>
        <taxon>Bacillota</taxon>
        <taxon>Bacilli</taxon>
        <taxon>Bacillales</taxon>
        <taxon>Paenibacillaceae</taxon>
        <taxon>Paenibacillus</taxon>
    </lineage>
</organism>
<keyword evidence="1" id="KW-0472">Membrane</keyword>
<evidence type="ECO:0000256" key="1">
    <source>
        <dbReference type="SAM" id="Phobius"/>
    </source>
</evidence>
<reference evidence="3" key="1">
    <citation type="submission" date="2016-10" db="EMBL/GenBank/DDBJ databases">
        <authorList>
            <person name="Varghese N."/>
            <person name="Submissions S."/>
        </authorList>
    </citation>
    <scope>NUCLEOTIDE SEQUENCE [LARGE SCALE GENOMIC DNA]</scope>
    <source>
        <strain evidence="3">CGMCC 1.10784</strain>
    </source>
</reference>
<protein>
    <submittedName>
        <fullName evidence="2">Uncharacterized protein</fullName>
    </submittedName>
</protein>
<accession>A0A1I1Y2T3</accession>
<gene>
    <name evidence="2" type="ORF">SAMN05216378_2393</name>
</gene>
<keyword evidence="3" id="KW-1185">Reference proteome</keyword>
<dbReference type="EMBL" id="FOMT01000002">
    <property type="protein sequence ID" value="SFE12080.1"/>
    <property type="molecule type" value="Genomic_DNA"/>
</dbReference>
<keyword evidence="1" id="KW-0812">Transmembrane</keyword>
<dbReference type="Proteomes" id="UP000198855">
    <property type="component" value="Unassembled WGS sequence"/>
</dbReference>
<proteinExistence type="predicted"/>
<evidence type="ECO:0000313" key="3">
    <source>
        <dbReference type="Proteomes" id="UP000198855"/>
    </source>
</evidence>
<sequence>MHSRSNGLRRLRMFAAFIGIVLLTVIVFFALAIIISPEGDEGMLMVIGITISLQLSFLTAYILCKSKT</sequence>
<dbReference type="RefSeq" id="WP_139230778.1">
    <property type="nucleotide sequence ID" value="NZ_FOMT01000002.1"/>
</dbReference>
<dbReference type="OrthoDB" id="10005084at2"/>
<keyword evidence="1" id="KW-1133">Transmembrane helix</keyword>
<feature type="transmembrane region" description="Helical" evidence="1">
    <location>
        <begin position="12"/>
        <end position="36"/>
    </location>
</feature>